<dbReference type="SUPFAM" id="SSF52058">
    <property type="entry name" value="L domain-like"/>
    <property type="match status" value="1"/>
</dbReference>
<dbReference type="PANTHER" id="PTHR13318">
    <property type="entry name" value="PARTNER OF PAIRED, ISOFORM B-RELATED"/>
    <property type="match status" value="1"/>
</dbReference>
<dbReference type="Gene3D" id="3.40.50.300">
    <property type="entry name" value="P-loop containing nucleotide triphosphate hydrolases"/>
    <property type="match status" value="1"/>
</dbReference>
<organism evidence="6 7">
    <name type="scientific">Prosthecobacter fusiformis</name>
    <dbReference type="NCBI Taxonomy" id="48464"/>
    <lineage>
        <taxon>Bacteria</taxon>
        <taxon>Pseudomonadati</taxon>
        <taxon>Verrucomicrobiota</taxon>
        <taxon>Verrucomicrobiia</taxon>
        <taxon>Verrucomicrobiales</taxon>
        <taxon>Verrucomicrobiaceae</taxon>
        <taxon>Prosthecobacter</taxon>
    </lineage>
</organism>
<dbReference type="GO" id="GO:0031146">
    <property type="term" value="P:SCF-dependent proteasomal ubiquitin-dependent protein catabolic process"/>
    <property type="evidence" value="ECO:0007669"/>
    <property type="project" value="TreeGrafter"/>
</dbReference>
<dbReference type="EMBL" id="SOCA01000018">
    <property type="protein sequence ID" value="TDU62569.1"/>
    <property type="molecule type" value="Genomic_DNA"/>
</dbReference>
<dbReference type="InterPro" id="IPR025875">
    <property type="entry name" value="Leu-rich_rpt_4"/>
</dbReference>
<evidence type="ECO:0000256" key="3">
    <source>
        <dbReference type="ARBA" id="ARBA00022741"/>
    </source>
</evidence>
<dbReference type="InterPro" id="IPR001611">
    <property type="entry name" value="Leu-rich_rpt"/>
</dbReference>
<keyword evidence="2" id="KW-0677">Repeat</keyword>
<dbReference type="InterPro" id="IPR007111">
    <property type="entry name" value="NACHT_NTPase"/>
</dbReference>
<evidence type="ECO:0000256" key="4">
    <source>
        <dbReference type="ARBA" id="ARBA00022840"/>
    </source>
</evidence>
<dbReference type="RefSeq" id="WP_133797560.1">
    <property type="nucleotide sequence ID" value="NZ_SOCA01000018.1"/>
</dbReference>
<protein>
    <recommendedName>
        <fullName evidence="5">NACHT domain-containing protein</fullName>
    </recommendedName>
</protein>
<dbReference type="InterPro" id="IPR006553">
    <property type="entry name" value="Leu-rich_rpt_Cys-con_subtyp"/>
</dbReference>
<dbReference type="Pfam" id="PF12799">
    <property type="entry name" value="LRR_4"/>
    <property type="match status" value="1"/>
</dbReference>
<keyword evidence="4" id="KW-0067">ATP-binding</keyword>
<dbReference type="PANTHER" id="PTHR13318:SF190">
    <property type="entry name" value="PARTNER OF PAIRED, ISOFORM B"/>
    <property type="match status" value="1"/>
</dbReference>
<comment type="caution">
    <text evidence="6">The sequence shown here is derived from an EMBL/GenBank/DDBJ whole genome shotgun (WGS) entry which is preliminary data.</text>
</comment>
<evidence type="ECO:0000313" key="7">
    <source>
        <dbReference type="Proteomes" id="UP000295662"/>
    </source>
</evidence>
<accession>A0A4R7RJK9</accession>
<dbReference type="SMART" id="SM00367">
    <property type="entry name" value="LRR_CC"/>
    <property type="match status" value="8"/>
</dbReference>
<dbReference type="InterPro" id="IPR032675">
    <property type="entry name" value="LRR_dom_sf"/>
</dbReference>
<reference evidence="6 7" key="1">
    <citation type="submission" date="2019-03" db="EMBL/GenBank/DDBJ databases">
        <title>Genomic Encyclopedia of Archaeal and Bacterial Type Strains, Phase II (KMG-II): from individual species to whole genera.</title>
        <authorList>
            <person name="Goeker M."/>
        </authorList>
    </citation>
    <scope>NUCLEOTIDE SEQUENCE [LARGE SCALE GENOMIC DNA]</scope>
    <source>
        <strain evidence="6 7">ATCC 25309</strain>
    </source>
</reference>
<keyword evidence="7" id="KW-1185">Reference proteome</keyword>
<evidence type="ECO:0000256" key="1">
    <source>
        <dbReference type="ARBA" id="ARBA00022614"/>
    </source>
</evidence>
<dbReference type="OrthoDB" id="200188at2"/>
<dbReference type="GO" id="GO:0019005">
    <property type="term" value="C:SCF ubiquitin ligase complex"/>
    <property type="evidence" value="ECO:0007669"/>
    <property type="project" value="TreeGrafter"/>
</dbReference>
<sequence>MQISPQTFAKFVGLGAGALVGGPLFACLGSTCGGFIGDMFASEDEGGWGLGESLTGVFGNVFASKVEPLFGPATSGFNHDLRRAGAQALVQALEWKKSPGPLAAALLKQDGFTCMDEPRREMLQRIFKRWRDHIQAVLDAAEKKRDGRLLDAILPPGDDDTFAALADGKLSAEQATADAWARFYQQALQPVLDGLENKDDLLAFNLPTLQSRTITCLAAVFPAVFSKVVKSGDHRAAWIAYQKTLLTATQRAVHEMGERMGQHLTKIEAKMDLLVEDSKAGKEWQAQLTQFLAVVKPTLEGQWKETAAIRKIVTSLQGQLAVYHADVQKVSPLAVYKDALFEAYAGYAEVGHPITGGSSYDARQALIGDIFVDPCCSAERVSPARMEAAAEDDSPTPGEDLLVLIQKVFTEPGGRRMVLLGDPGMGKSTLVRWLTVSPLLTGARKRKARIQPVTLPPCLKSAIPLPFIVRDLVRHLPEDPEAWDWDALTDAFRQFRATSTAVRPLLSAYDGSDAAFESLLADENALFLIDGLDEIGTPRKREKMSAAIIEGFARLPRARFIITSRFVGYEDAPVHVRITQREREGNAAPDGDEVTLAHATKGMAGSRREGAENGSTEYLTYLVYLTPFTDAQQDKYARLWFDVRIGPALGKDRATTLMAEVRRKKSIRIISRVPNLLCMMALLKIHNVPLPDGRAELYADISKAYLDTIQEARGIDVAWHGHALPCTQRQAEKWLAIIAMHLQVRRVGEEKESQNEARDEEGEEILATLEDLRSWLQPVFAADKPGDKADDLLRDFLRFITQRTAFLLERGEGQYGFAHLSFLEYYAACWLEIEFRRLLNQNRPKTWQHEDLMMERESFQLHTEKALWHEPLHFLAEILSKNEDDAQSLMEWLFPGFVDGEETALPEAPPLASANLLAALTLDKKVSLQPSQRPAIWSRLWQHWLAQMPEHVFELEHPWYIAPALLDVSDEQPRILASLGQHLPGHRRLLLHHCAALTSLSCLTQATDLDELSLAWCVGLKSEALSVFAASPKLKTLNLIGCTGVSDLSGLQALSSLQTLDLYGCTGLSNLSGLQGLSNLESLDLRGCTGVNDLTGLQGLSSLQILYLSGCTGVSDLSGLEGLSWLQMLEMIGCTGVSDLGGLQGLSGLQTLTLIDCTGVSDLRGLKGLSSLQELDLSGTGVSDLSGLHGLSGLRTLHLSGCKGVSDLGGLHGLSGLRTLDLSGCTGVSDLSVLEGLSGLRTLNLSDCTGVSDLSVLEGLSGLRTLNLGDCTGVSDLSVLEGLSGLQTLHLNRCKGVSDLSGLQGLSSLQELNLHGCTGVSDLSALQGLSGLQQLGLRGCTGLRDRERQVADLSKSLRYLMVDR</sequence>
<keyword evidence="3" id="KW-0547">Nucleotide-binding</keyword>
<proteinExistence type="predicted"/>
<dbReference type="Proteomes" id="UP000295662">
    <property type="component" value="Unassembled WGS sequence"/>
</dbReference>
<evidence type="ECO:0000256" key="2">
    <source>
        <dbReference type="ARBA" id="ARBA00022737"/>
    </source>
</evidence>
<evidence type="ECO:0000313" key="6">
    <source>
        <dbReference type="EMBL" id="TDU62569.1"/>
    </source>
</evidence>
<feature type="domain" description="NACHT" evidence="5">
    <location>
        <begin position="415"/>
        <end position="565"/>
    </location>
</feature>
<evidence type="ECO:0000259" key="5">
    <source>
        <dbReference type="PROSITE" id="PS50837"/>
    </source>
</evidence>
<dbReference type="PROSITE" id="PS51450">
    <property type="entry name" value="LRR"/>
    <property type="match status" value="1"/>
</dbReference>
<dbReference type="SUPFAM" id="SSF52075">
    <property type="entry name" value="Outer arm dynein light chain 1"/>
    <property type="match status" value="1"/>
</dbReference>
<gene>
    <name evidence="6" type="ORF">EI77_04612</name>
</gene>
<name>A0A4R7RJK9_9BACT</name>
<dbReference type="InterPro" id="IPR027417">
    <property type="entry name" value="P-loop_NTPase"/>
</dbReference>
<dbReference type="GO" id="GO:0005524">
    <property type="term" value="F:ATP binding"/>
    <property type="evidence" value="ECO:0007669"/>
    <property type="project" value="UniProtKB-KW"/>
</dbReference>
<keyword evidence="1" id="KW-0433">Leucine-rich repeat</keyword>
<dbReference type="Gene3D" id="3.80.10.10">
    <property type="entry name" value="Ribonuclease Inhibitor"/>
    <property type="match status" value="3"/>
</dbReference>
<dbReference type="PROSITE" id="PS50837">
    <property type="entry name" value="NACHT"/>
    <property type="match status" value="1"/>
</dbReference>